<dbReference type="AlphaFoldDB" id="A0A415C2S4"/>
<dbReference type="EMBL" id="QRLR01000006">
    <property type="protein sequence ID" value="RHJ22028.1"/>
    <property type="molecule type" value="Genomic_DNA"/>
</dbReference>
<sequence>MVKVYARREWHALKKSGGAWKVGRFLAFITVSHPGQGYMFPARAAETVKPIIDAGSAEKLWEDDDSLHRHSTIYVQAPGTPPAGHYAISVYIVPVPDRLPAFQITGSLYLAASRQWDGMLDKPSWPDGYAVTFHVDDRRWITSNYTDSDLLARQRGARRSRTWGDGRGFGVRAKVTADLTAEALLQWRRQACCAYDRFIVLAGVAYPYGVDRADPDNSAETVNAILQAGITAGAWQDVTMRHCKGVAFFRLPNLKRRGVHEVRLMVLPVPEGFQLSGTIADMAEHAWAEHDRRCA</sequence>
<proteinExistence type="predicted"/>
<evidence type="ECO:0000313" key="1">
    <source>
        <dbReference type="EMBL" id="RHJ22028.1"/>
    </source>
</evidence>
<evidence type="ECO:0000313" key="2">
    <source>
        <dbReference type="Proteomes" id="UP000283727"/>
    </source>
</evidence>
<accession>A0A415C2S4</accession>
<organism evidence="1 2">
    <name type="scientific">Bifidobacterium bifidum</name>
    <dbReference type="NCBI Taxonomy" id="1681"/>
    <lineage>
        <taxon>Bacteria</taxon>
        <taxon>Bacillati</taxon>
        <taxon>Actinomycetota</taxon>
        <taxon>Actinomycetes</taxon>
        <taxon>Bifidobacteriales</taxon>
        <taxon>Bifidobacteriaceae</taxon>
        <taxon>Bifidobacterium</taxon>
    </lineage>
</organism>
<name>A0A415C2S4_BIFBI</name>
<gene>
    <name evidence="1" type="ORF">DW137_09355</name>
</gene>
<reference evidence="1 2" key="1">
    <citation type="submission" date="2018-08" db="EMBL/GenBank/DDBJ databases">
        <title>A genome reference for cultivated species of the human gut microbiota.</title>
        <authorList>
            <person name="Zou Y."/>
            <person name="Xue W."/>
            <person name="Luo G."/>
        </authorList>
    </citation>
    <scope>NUCLEOTIDE SEQUENCE [LARGE SCALE GENOMIC DNA]</scope>
    <source>
        <strain evidence="1 2">AM12-10</strain>
    </source>
</reference>
<dbReference type="Proteomes" id="UP000283727">
    <property type="component" value="Unassembled WGS sequence"/>
</dbReference>
<comment type="caution">
    <text evidence="1">The sequence shown here is derived from an EMBL/GenBank/DDBJ whole genome shotgun (WGS) entry which is preliminary data.</text>
</comment>
<protein>
    <submittedName>
        <fullName evidence="1">Uncharacterized protein</fullName>
    </submittedName>
</protein>